<evidence type="ECO:0000313" key="5">
    <source>
        <dbReference type="EMBL" id="KAF0757665.1"/>
    </source>
</evidence>
<dbReference type="GO" id="GO:0005509">
    <property type="term" value="F:calcium ion binding"/>
    <property type="evidence" value="ECO:0007669"/>
    <property type="project" value="InterPro"/>
</dbReference>
<dbReference type="AlphaFoldDB" id="A0A6A5ASX8"/>
<dbReference type="Gene3D" id="1.10.238.10">
    <property type="entry name" value="EF-hand"/>
    <property type="match status" value="1"/>
</dbReference>
<dbReference type="GO" id="GO:0016460">
    <property type="term" value="C:myosin II complex"/>
    <property type="evidence" value="ECO:0007669"/>
    <property type="project" value="TreeGrafter"/>
</dbReference>
<evidence type="ECO:0000259" key="4">
    <source>
        <dbReference type="PROSITE" id="PS50222"/>
    </source>
</evidence>
<keyword evidence="3" id="KW-0106">Calcium</keyword>
<dbReference type="InterPro" id="IPR011992">
    <property type="entry name" value="EF-hand-dom_pair"/>
</dbReference>
<dbReference type="SUPFAM" id="SSF47473">
    <property type="entry name" value="EF-hand"/>
    <property type="match status" value="1"/>
</dbReference>
<dbReference type="InterPro" id="IPR018247">
    <property type="entry name" value="EF_Hand_1_Ca_BS"/>
</dbReference>
<protein>
    <recommendedName>
        <fullName evidence="1">Calmodulin</fullName>
    </recommendedName>
</protein>
<dbReference type="FunFam" id="1.10.238.10:FF:000003">
    <property type="entry name" value="Calmodulin A"/>
    <property type="match status" value="1"/>
</dbReference>
<dbReference type="SMART" id="SM00054">
    <property type="entry name" value="EFh"/>
    <property type="match status" value="2"/>
</dbReference>
<reference evidence="5 6" key="1">
    <citation type="submission" date="2019-06" db="EMBL/GenBank/DDBJ databases">
        <title>Genomics analysis of Aphanomyces spp. identifies a new class of oomycete effector associated with host adaptation.</title>
        <authorList>
            <person name="Gaulin E."/>
        </authorList>
    </citation>
    <scope>NUCLEOTIDE SEQUENCE [LARGE SCALE GENOMIC DNA]</scope>
    <source>
        <strain evidence="5 6">E</strain>
    </source>
</reference>
<evidence type="ECO:0000256" key="2">
    <source>
        <dbReference type="ARBA" id="ARBA00022737"/>
    </source>
</evidence>
<dbReference type="PANTHER" id="PTHR23048:SF0">
    <property type="entry name" value="CALMODULIN LIKE 3"/>
    <property type="match status" value="1"/>
</dbReference>
<feature type="non-terminal residue" evidence="5">
    <location>
        <position position="137"/>
    </location>
</feature>
<dbReference type="CDD" id="cd00051">
    <property type="entry name" value="EFh"/>
    <property type="match status" value="1"/>
</dbReference>
<dbReference type="EMBL" id="VJMI01009880">
    <property type="protein sequence ID" value="KAF0757665.1"/>
    <property type="molecule type" value="Genomic_DNA"/>
</dbReference>
<keyword evidence="2" id="KW-0677">Repeat</keyword>
<comment type="caution">
    <text evidence="5">The sequence shown here is derived from an EMBL/GenBank/DDBJ whole genome shotgun (WGS) entry which is preliminary data.</text>
</comment>
<dbReference type="PROSITE" id="PS00018">
    <property type="entry name" value="EF_HAND_1"/>
    <property type="match status" value="1"/>
</dbReference>
<organism evidence="5 6">
    <name type="scientific">Aphanomyces astaci</name>
    <name type="common">Crayfish plague agent</name>
    <dbReference type="NCBI Taxonomy" id="112090"/>
    <lineage>
        <taxon>Eukaryota</taxon>
        <taxon>Sar</taxon>
        <taxon>Stramenopiles</taxon>
        <taxon>Oomycota</taxon>
        <taxon>Saprolegniomycetes</taxon>
        <taxon>Saprolegniales</taxon>
        <taxon>Verrucalvaceae</taxon>
        <taxon>Aphanomyces</taxon>
    </lineage>
</organism>
<evidence type="ECO:0000313" key="6">
    <source>
        <dbReference type="Proteomes" id="UP000469452"/>
    </source>
</evidence>
<dbReference type="Proteomes" id="UP000469452">
    <property type="component" value="Unassembled WGS sequence"/>
</dbReference>
<feature type="domain" description="EF-hand" evidence="4">
    <location>
        <begin position="87"/>
        <end position="122"/>
    </location>
</feature>
<accession>A0A6A5ASX8</accession>
<dbReference type="PROSITE" id="PS50222">
    <property type="entry name" value="EF_HAND_2"/>
    <property type="match status" value="2"/>
</dbReference>
<dbReference type="InterPro" id="IPR050230">
    <property type="entry name" value="CALM/Myosin/TropC-like"/>
</dbReference>
<evidence type="ECO:0000256" key="3">
    <source>
        <dbReference type="ARBA" id="ARBA00022837"/>
    </source>
</evidence>
<dbReference type="Pfam" id="PF13499">
    <property type="entry name" value="EF-hand_7"/>
    <property type="match status" value="1"/>
</dbReference>
<sequence>MDTFDEKERLTKDTAHLRVKDDAPKPIEVVPSHVLVQQAKTAAAPDNKSEFSEDDVLGAFKFIDLDKNTFIGAAEIRHILICMGELITDAEVDEMVRMVDRDGDGQVSFEEFRKLVVHPDPGSMDFGKDIDDVAVTE</sequence>
<evidence type="ECO:0000256" key="1">
    <source>
        <dbReference type="ARBA" id="ARBA00020786"/>
    </source>
</evidence>
<dbReference type="PANTHER" id="PTHR23048">
    <property type="entry name" value="MYOSIN LIGHT CHAIN 1, 3"/>
    <property type="match status" value="1"/>
</dbReference>
<dbReference type="InterPro" id="IPR002048">
    <property type="entry name" value="EF_hand_dom"/>
</dbReference>
<gene>
    <name evidence="5" type="ORF">AaE_004196</name>
</gene>
<feature type="domain" description="EF-hand" evidence="4">
    <location>
        <begin position="51"/>
        <end position="86"/>
    </location>
</feature>
<proteinExistence type="predicted"/>
<name>A0A6A5ASX8_APHAT</name>